<reference evidence="2" key="3">
    <citation type="submission" date="2024-02" db="UniProtKB">
        <authorList>
            <consortium name="WormBaseParasite"/>
        </authorList>
    </citation>
    <scope>IDENTIFICATION</scope>
    <source>
        <strain evidence="2">pt0022</strain>
    </source>
</reference>
<dbReference type="AlphaFoldDB" id="A0AAF5PKR9"/>
<evidence type="ECO:0000313" key="2">
    <source>
        <dbReference type="WBParaSite" id="mrna-Wban_02118"/>
    </source>
</evidence>
<protein>
    <submittedName>
        <fullName evidence="2">Uncharacterized protein</fullName>
    </submittedName>
</protein>
<accession>A0AAF5PKR9</accession>
<evidence type="ECO:0000313" key="1">
    <source>
        <dbReference type="Proteomes" id="UP000093561"/>
    </source>
</evidence>
<reference evidence="1" key="2">
    <citation type="journal article" date="2016" name="Mol. Ecol.">
        <title>Population genomics of the filarial nematode parasite Wuchereria bancrofti from mosquitoes.</title>
        <authorList>
            <person name="Small S.T."/>
            <person name="Reimer L.J."/>
            <person name="Tisch D.J."/>
            <person name="King C.L."/>
            <person name="Christensen B.M."/>
            <person name="Siba P.M."/>
            <person name="Kazura J.W."/>
            <person name="Serre D."/>
            <person name="Zimmerman P.A."/>
        </authorList>
    </citation>
    <scope>NUCLEOTIDE SEQUENCE</scope>
    <source>
        <strain evidence="1">pt0022</strain>
    </source>
</reference>
<reference evidence="1" key="1">
    <citation type="submission" date="2015-03" db="EMBL/GenBank/DDBJ databases">
        <title>Wuchereria bancrofti Genome Sequencing Papua New Guinea Strain.</title>
        <authorList>
            <person name="Small S.T."/>
            <person name="Serre D."/>
            <person name="Zimmerman P.A."/>
        </authorList>
    </citation>
    <scope>NUCLEOTIDE SEQUENCE [LARGE SCALE GENOMIC DNA]</scope>
    <source>
        <strain evidence="1">pt0022</strain>
    </source>
</reference>
<sequence>MLLQIQIPDNTVVEPSAPSCSVYFFFFKKLKFQKLKENQNRCWLLMIILELFRTSLPTSERAITLGDITKLARRKASHNCEEPLSQKHYVITNDKLPVEELANQAIVKDNGWTTDDWAYLEQLMELDAICRLAVSHSLSVTMTMIQQFSKSLVHPLHGVEVRNWK</sequence>
<dbReference type="Proteomes" id="UP000093561">
    <property type="component" value="Unassembled WGS sequence"/>
</dbReference>
<organism evidence="1 2">
    <name type="scientific">Wuchereria bancrofti</name>
    <dbReference type="NCBI Taxonomy" id="6293"/>
    <lineage>
        <taxon>Eukaryota</taxon>
        <taxon>Metazoa</taxon>
        <taxon>Ecdysozoa</taxon>
        <taxon>Nematoda</taxon>
        <taxon>Chromadorea</taxon>
        <taxon>Rhabditida</taxon>
        <taxon>Spirurina</taxon>
        <taxon>Spiruromorpha</taxon>
        <taxon>Filarioidea</taxon>
        <taxon>Onchocercidae</taxon>
        <taxon>Wuchereria</taxon>
    </lineage>
</organism>
<name>A0AAF5PKR9_WUCBA</name>
<proteinExistence type="predicted"/>
<dbReference type="WBParaSite" id="mrna-Wban_02118">
    <property type="protein sequence ID" value="mrna-Wban_02118"/>
    <property type="gene ID" value="Wban_02118"/>
</dbReference>